<dbReference type="PANTHER" id="PTHR48228:SF5">
    <property type="entry name" value="ALPHA-METHYLACYL-COA RACEMASE"/>
    <property type="match status" value="1"/>
</dbReference>
<comment type="similarity">
    <text evidence="1">Belongs to the CoA-transferase III family.</text>
</comment>
<dbReference type="GO" id="GO:0003824">
    <property type="term" value="F:catalytic activity"/>
    <property type="evidence" value="ECO:0007669"/>
    <property type="project" value="InterPro"/>
</dbReference>
<accession>A0AAE1A7R7</accession>
<dbReference type="PANTHER" id="PTHR48228">
    <property type="entry name" value="SUCCINYL-COA--D-CITRAMALATE COA-TRANSFERASE"/>
    <property type="match status" value="1"/>
</dbReference>
<reference evidence="2" key="1">
    <citation type="journal article" date="2023" name="G3 (Bethesda)">
        <title>A reference genome for the long-term kleptoplast-retaining sea slug Elysia crispata morphotype clarki.</title>
        <authorList>
            <person name="Eastman K.E."/>
            <person name="Pendleton A.L."/>
            <person name="Shaikh M.A."/>
            <person name="Suttiyut T."/>
            <person name="Ogas R."/>
            <person name="Tomko P."/>
            <person name="Gavelis G."/>
            <person name="Widhalm J.R."/>
            <person name="Wisecaver J.H."/>
        </authorList>
    </citation>
    <scope>NUCLEOTIDE SEQUENCE</scope>
    <source>
        <strain evidence="2">ECLA1</strain>
    </source>
</reference>
<dbReference type="InterPro" id="IPR044855">
    <property type="entry name" value="CoA-Trfase_III_dom3_sf"/>
</dbReference>
<dbReference type="AlphaFoldDB" id="A0AAE1A7R7"/>
<dbReference type="InterPro" id="IPR003673">
    <property type="entry name" value="CoA-Trfase_fam_III"/>
</dbReference>
<dbReference type="Proteomes" id="UP001283361">
    <property type="component" value="Unassembled WGS sequence"/>
</dbReference>
<evidence type="ECO:0000313" key="3">
    <source>
        <dbReference type="Proteomes" id="UP001283361"/>
    </source>
</evidence>
<sequence>MALKGITVIEMAGLAPGPLCGMILADFGASVIRVDKPTGLSFFVDTLARGKRSVSVNLKKKEGANVVRRLCKNADVLLEPFRPGVMENLNLGPKILTKDNPKLIYARLTGYGQTGPMAHKAGHDINYIATSGLLSKLGREGEKPYAPINLLADFAGGGLPCALGIIMALFERSRSGLGQVIDCSMVEGSAYMGAWLDIVRDQLFQQKRGQNMLDGGAAFYDTYETKDGKFMAVGAIEPQFYKALLKGLELDPSKVSQGHDEAEQKKLFEKIFLTKSRDEWVQVFADLDACVTPVLTSDEAAEHPHNQHRGLFLKGTWPNFPNALHPAPAPKLSRTPAEGMKLKPLPSLGEHTIDILSDFGFSQDELKDLVSQGAIGKKQSL</sequence>
<organism evidence="2 3">
    <name type="scientific">Elysia crispata</name>
    <name type="common">lettuce slug</name>
    <dbReference type="NCBI Taxonomy" id="231223"/>
    <lineage>
        <taxon>Eukaryota</taxon>
        <taxon>Metazoa</taxon>
        <taxon>Spiralia</taxon>
        <taxon>Lophotrochozoa</taxon>
        <taxon>Mollusca</taxon>
        <taxon>Gastropoda</taxon>
        <taxon>Heterobranchia</taxon>
        <taxon>Euthyneura</taxon>
        <taxon>Panpulmonata</taxon>
        <taxon>Sacoglossa</taxon>
        <taxon>Placobranchoidea</taxon>
        <taxon>Plakobranchidae</taxon>
        <taxon>Elysia</taxon>
    </lineage>
</organism>
<proteinExistence type="inferred from homology"/>
<dbReference type="Pfam" id="PF02515">
    <property type="entry name" value="CoA_transf_3"/>
    <property type="match status" value="1"/>
</dbReference>
<dbReference type="InterPro" id="IPR023606">
    <property type="entry name" value="CoA-Trfase_III_dom_1_sf"/>
</dbReference>
<protein>
    <recommendedName>
        <fullName evidence="4">Alpha-methylacyl-CoA racemase</fullName>
    </recommendedName>
</protein>
<keyword evidence="3" id="KW-1185">Reference proteome</keyword>
<dbReference type="Gene3D" id="3.40.50.10540">
    <property type="entry name" value="Crotonobetainyl-coa:carnitine coa-transferase, domain 1"/>
    <property type="match status" value="1"/>
</dbReference>
<comment type="caution">
    <text evidence="2">The sequence shown here is derived from an EMBL/GenBank/DDBJ whole genome shotgun (WGS) entry which is preliminary data.</text>
</comment>
<gene>
    <name evidence="2" type="ORF">RRG08_002462</name>
</gene>
<evidence type="ECO:0000256" key="1">
    <source>
        <dbReference type="ARBA" id="ARBA00008383"/>
    </source>
</evidence>
<evidence type="ECO:0000313" key="2">
    <source>
        <dbReference type="EMBL" id="KAK3782829.1"/>
    </source>
</evidence>
<name>A0AAE1A7R7_9GAST</name>
<dbReference type="SUPFAM" id="SSF89796">
    <property type="entry name" value="CoA-transferase family III (CaiB/BaiF)"/>
    <property type="match status" value="1"/>
</dbReference>
<evidence type="ECO:0008006" key="4">
    <source>
        <dbReference type="Google" id="ProtNLM"/>
    </source>
</evidence>
<dbReference type="InterPro" id="IPR050509">
    <property type="entry name" value="CoA-transferase_III"/>
</dbReference>
<dbReference type="EMBL" id="JAWDGP010002483">
    <property type="protein sequence ID" value="KAK3782829.1"/>
    <property type="molecule type" value="Genomic_DNA"/>
</dbReference>
<dbReference type="Gene3D" id="3.30.1540.10">
    <property type="entry name" value="formyl-coa transferase, domain 3"/>
    <property type="match status" value="1"/>
</dbReference>